<comment type="pathway">
    <text evidence="13">Cofactor biosynthesis; ubiquinone biosynthesis.</text>
</comment>
<feature type="transmembrane region" description="Helical" evidence="13">
    <location>
        <begin position="304"/>
        <end position="322"/>
    </location>
</feature>
<dbReference type="FunFam" id="1.10.357.140:FF:000003">
    <property type="entry name" value="4-hydroxybenzoate polyprenyltransferase, mitochondrial"/>
    <property type="match status" value="1"/>
</dbReference>
<proteinExistence type="inferred from homology"/>
<dbReference type="WBParaSite" id="SBAD_0001153701-mRNA-1">
    <property type="protein sequence ID" value="SBAD_0001153701-mRNA-1"/>
    <property type="gene ID" value="SBAD_0001153701"/>
</dbReference>
<evidence type="ECO:0000256" key="9">
    <source>
        <dbReference type="ARBA" id="ARBA00023229"/>
    </source>
</evidence>
<name>A0A183J5K9_9BILA</name>
<dbReference type="Pfam" id="PF01040">
    <property type="entry name" value="UbiA"/>
    <property type="match status" value="1"/>
</dbReference>
<dbReference type="Gene3D" id="1.10.357.140">
    <property type="entry name" value="UbiA prenyltransferase"/>
    <property type="match status" value="1"/>
</dbReference>
<keyword evidence="9 13" id="KW-0414">Isoprene biosynthesis</keyword>
<dbReference type="PANTHER" id="PTHR11048">
    <property type="entry name" value="PRENYLTRANSFERASES"/>
    <property type="match status" value="1"/>
</dbReference>
<dbReference type="GO" id="GO:0008412">
    <property type="term" value="F:4-hydroxybenzoate polyprenyltransferase activity"/>
    <property type="evidence" value="ECO:0007669"/>
    <property type="project" value="UniProtKB-EC"/>
</dbReference>
<dbReference type="InterPro" id="IPR039653">
    <property type="entry name" value="Prenyltransferase"/>
</dbReference>
<keyword evidence="13" id="KW-0999">Mitochondrion inner membrane</keyword>
<dbReference type="InterPro" id="IPR030470">
    <property type="entry name" value="UbiA_prenylTrfase_CS"/>
</dbReference>
<feature type="transmembrane region" description="Helical" evidence="13">
    <location>
        <begin position="156"/>
        <end position="177"/>
    </location>
</feature>
<protein>
    <recommendedName>
        <fullName evidence="13">4-hydroxybenzoate polyprenyltransferase, mitochondrial</fullName>
        <shortName evidence="13">4-HB polyprenyltransferase</shortName>
        <ecNumber evidence="13">2.5.1.39</ecNumber>
    </recommendedName>
    <alternativeName>
        <fullName evidence="13">Para-hydroxybenzoate--polyprenyltransferase</fullName>
        <shortName evidence="13">PHB:PPT</shortName>
        <shortName evidence="13">PHB:polyprenyltransferase</shortName>
    </alternativeName>
</protein>
<evidence type="ECO:0000313" key="16">
    <source>
        <dbReference type="WBParaSite" id="SBAD_0001153701-mRNA-1"/>
    </source>
</evidence>
<sequence>MSSTVLSYFRLCQAWRRIFLNHNVNLRPVVLPVTSKVLFSTQLFPKRKDSALSSIVSSQHSSSKKYRKFAEKLKLYLRLMRVDKPTGALLLFWPCTWSIALAAAPGVLPDVRLLALFAVGSFCMRSAACIVNDIIDKDYDRKVLRTSSRPLASGQISTMQATKVLAVLLSCSLSALLQLNWHSVLLGVSSLSLVTAYPYIKRFSYWPQLCLGITLNWGVLLAWVEVHNSYSSLLTVLPLYGACVCYTVIYDSIYSHQDKEDDVKVGVKSTALMFGDDTVLWLSGFATLMTGGLLYTGHICHQAWPFYAGVAVTALHVWWQVYKLIVHAYFKSTV</sequence>
<comment type="subcellular location">
    <subcellularLocation>
        <location evidence="2">Membrane</location>
        <topology evidence="2">Multi-pass membrane protein</topology>
    </subcellularLocation>
    <subcellularLocation>
        <location evidence="13">Mitochondrion inner membrane</location>
        <topology evidence="13">Multi-pass membrane protein</topology>
        <orientation evidence="13">Matrix side</orientation>
    </subcellularLocation>
</comment>
<dbReference type="InterPro" id="IPR006370">
    <property type="entry name" value="HB_polyprenyltransferase-like"/>
</dbReference>
<dbReference type="Proteomes" id="UP000270296">
    <property type="component" value="Unassembled WGS sequence"/>
</dbReference>
<evidence type="ECO:0000256" key="6">
    <source>
        <dbReference type="ARBA" id="ARBA00022692"/>
    </source>
</evidence>
<dbReference type="HAMAP" id="MF_01635">
    <property type="entry name" value="UbiA"/>
    <property type="match status" value="1"/>
</dbReference>
<evidence type="ECO:0000313" key="15">
    <source>
        <dbReference type="Proteomes" id="UP000270296"/>
    </source>
</evidence>
<keyword evidence="8 13" id="KW-0472">Membrane</keyword>
<evidence type="ECO:0000256" key="1">
    <source>
        <dbReference type="ARBA" id="ARBA00001946"/>
    </source>
</evidence>
<dbReference type="GO" id="GO:0005743">
    <property type="term" value="C:mitochondrial inner membrane"/>
    <property type="evidence" value="ECO:0007669"/>
    <property type="project" value="UniProtKB-SubCell"/>
</dbReference>
<organism evidence="16">
    <name type="scientific">Soboliphyme baturini</name>
    <dbReference type="NCBI Taxonomy" id="241478"/>
    <lineage>
        <taxon>Eukaryota</taxon>
        <taxon>Metazoa</taxon>
        <taxon>Ecdysozoa</taxon>
        <taxon>Nematoda</taxon>
        <taxon>Enoplea</taxon>
        <taxon>Dorylaimia</taxon>
        <taxon>Dioctophymatida</taxon>
        <taxon>Dioctophymatoidea</taxon>
        <taxon>Soboliphymatidae</taxon>
        <taxon>Soboliphyme</taxon>
    </lineage>
</organism>
<dbReference type="AlphaFoldDB" id="A0A183J5K9"/>
<dbReference type="FunFam" id="1.20.120.1780:FF:000001">
    <property type="entry name" value="4-hydroxybenzoate octaprenyltransferase"/>
    <property type="match status" value="1"/>
</dbReference>
<feature type="transmembrane region" description="Helical" evidence="13">
    <location>
        <begin position="278"/>
        <end position="298"/>
    </location>
</feature>
<comment type="catalytic activity">
    <reaction evidence="11">
        <text>all-trans-nonaprenyl diphosphate + 4-hydroxybenzoate = 4-hydroxy-3-(all-trans-nonaprenyl)benzoate + diphosphate</text>
        <dbReference type="Rhea" id="RHEA:17709"/>
        <dbReference type="ChEBI" id="CHEBI:17879"/>
        <dbReference type="ChEBI" id="CHEBI:33019"/>
        <dbReference type="ChEBI" id="CHEBI:58391"/>
        <dbReference type="ChEBI" id="CHEBI:84502"/>
        <dbReference type="EC" id="2.5.1.39"/>
    </reaction>
    <physiologicalReaction direction="left-to-right" evidence="11">
        <dbReference type="Rhea" id="RHEA:17710"/>
    </physiologicalReaction>
</comment>
<feature type="transmembrane region" description="Helical" evidence="13">
    <location>
        <begin position="205"/>
        <end position="224"/>
    </location>
</feature>
<dbReference type="Gene3D" id="1.20.120.1780">
    <property type="entry name" value="UbiA prenyltransferase"/>
    <property type="match status" value="1"/>
</dbReference>
<comment type="catalytic activity">
    <reaction evidence="10">
        <text>all-trans-decaprenyl diphosphate + 4-hydroxybenzoate = 4-hydroxy-3-(all-trans-decaprenyl)benzoate + diphosphate</text>
        <dbReference type="Rhea" id="RHEA:44564"/>
        <dbReference type="ChEBI" id="CHEBI:17879"/>
        <dbReference type="ChEBI" id="CHEBI:33019"/>
        <dbReference type="ChEBI" id="CHEBI:60721"/>
        <dbReference type="ChEBI" id="CHEBI:84503"/>
        <dbReference type="EC" id="2.5.1.39"/>
    </reaction>
    <physiologicalReaction direction="left-to-right" evidence="10">
        <dbReference type="Rhea" id="RHEA:44565"/>
    </physiologicalReaction>
</comment>
<evidence type="ECO:0000256" key="11">
    <source>
        <dbReference type="ARBA" id="ARBA00050454"/>
    </source>
</evidence>
<keyword evidence="6 13" id="KW-0812">Transmembrane</keyword>
<evidence type="ECO:0000256" key="12">
    <source>
        <dbReference type="ARBA" id="ARBA00051182"/>
    </source>
</evidence>
<keyword evidence="7 13" id="KW-1133">Transmembrane helix</keyword>
<feature type="transmembrane region" description="Helical" evidence="13">
    <location>
        <begin position="114"/>
        <end position="135"/>
    </location>
</feature>
<evidence type="ECO:0000256" key="10">
    <source>
        <dbReference type="ARBA" id="ARBA00049890"/>
    </source>
</evidence>
<evidence type="ECO:0000313" key="14">
    <source>
        <dbReference type="EMBL" id="VDP37617.1"/>
    </source>
</evidence>
<dbReference type="OrthoDB" id="18170at2759"/>
<feature type="transmembrane region" description="Helical" evidence="13">
    <location>
        <begin position="230"/>
        <end position="249"/>
    </location>
</feature>
<keyword evidence="5 13" id="KW-0831">Ubiquinone biosynthesis</keyword>
<evidence type="ECO:0000256" key="7">
    <source>
        <dbReference type="ARBA" id="ARBA00022989"/>
    </source>
</evidence>
<dbReference type="UniPathway" id="UPA00232"/>
<feature type="transmembrane region" description="Helical" evidence="13">
    <location>
        <begin position="88"/>
        <end position="108"/>
    </location>
</feature>
<dbReference type="EC" id="2.5.1.39" evidence="13"/>
<keyword evidence="15" id="KW-1185">Reference proteome</keyword>
<comment type="similarity">
    <text evidence="3 13">Belongs to the UbiA prenyltransferase family.</text>
</comment>
<dbReference type="PROSITE" id="PS00943">
    <property type="entry name" value="UBIA"/>
    <property type="match status" value="1"/>
</dbReference>
<comment type="cofactor">
    <cofactor evidence="1 13">
        <name>Mg(2+)</name>
        <dbReference type="ChEBI" id="CHEBI:18420"/>
    </cofactor>
</comment>
<evidence type="ECO:0000256" key="3">
    <source>
        <dbReference type="ARBA" id="ARBA00005985"/>
    </source>
</evidence>
<comment type="catalytic activity">
    <reaction evidence="12">
        <text>an all-trans-polyprenyl diphosphate + 4-hydroxybenzoate = a 4-hydroxy-3-(all-trans-polyprenyl)benzoate + diphosphate</text>
        <dbReference type="Rhea" id="RHEA:44504"/>
        <dbReference type="Rhea" id="RHEA-COMP:9514"/>
        <dbReference type="Rhea" id="RHEA-COMP:9564"/>
        <dbReference type="ChEBI" id="CHEBI:17879"/>
        <dbReference type="ChEBI" id="CHEBI:33019"/>
        <dbReference type="ChEBI" id="CHEBI:58914"/>
        <dbReference type="ChEBI" id="CHEBI:78396"/>
        <dbReference type="EC" id="2.5.1.39"/>
    </reaction>
    <physiologicalReaction direction="left-to-right" evidence="12">
        <dbReference type="Rhea" id="RHEA:44505"/>
    </physiologicalReaction>
</comment>
<keyword evidence="4 13" id="KW-0808">Transferase</keyword>
<accession>A0A183J5K9</accession>
<dbReference type="GO" id="GO:0006744">
    <property type="term" value="P:ubiquinone biosynthetic process"/>
    <property type="evidence" value="ECO:0007669"/>
    <property type="project" value="UniProtKB-UniRule"/>
</dbReference>
<dbReference type="InterPro" id="IPR044878">
    <property type="entry name" value="UbiA_sf"/>
</dbReference>
<evidence type="ECO:0000256" key="13">
    <source>
        <dbReference type="HAMAP-Rule" id="MF_03189"/>
    </source>
</evidence>
<evidence type="ECO:0000256" key="5">
    <source>
        <dbReference type="ARBA" id="ARBA00022688"/>
    </source>
</evidence>
<evidence type="ECO:0000256" key="4">
    <source>
        <dbReference type="ARBA" id="ARBA00022679"/>
    </source>
</evidence>
<gene>
    <name evidence="14" type="ORF">SBAD_LOCUS11159</name>
</gene>
<reference evidence="16" key="1">
    <citation type="submission" date="2016-06" db="UniProtKB">
        <authorList>
            <consortium name="WormBaseParasite"/>
        </authorList>
    </citation>
    <scope>IDENTIFICATION</scope>
</reference>
<dbReference type="CDD" id="cd13959">
    <property type="entry name" value="PT_UbiA_COQ2"/>
    <property type="match status" value="1"/>
</dbReference>
<dbReference type="GO" id="GO:0008299">
    <property type="term" value="P:isoprenoid biosynthetic process"/>
    <property type="evidence" value="ECO:0007669"/>
    <property type="project" value="UniProtKB-UniRule"/>
</dbReference>
<comment type="function">
    <text evidence="13">Catalyzes the prenylation of para-hydroxybenzoate (PHB) with an all-trans polyprenyl group. Mediates the second step in the final reaction sequence of coenzyme Q (CoQ) biosynthesis, which is the condensation of the polyisoprenoid side chain with PHB, generating the first membrane-bound Q intermediate.</text>
</comment>
<evidence type="ECO:0000256" key="8">
    <source>
        <dbReference type="ARBA" id="ARBA00023136"/>
    </source>
</evidence>
<dbReference type="PANTHER" id="PTHR11048:SF28">
    <property type="entry name" value="4-HYDROXYBENZOATE POLYPRENYLTRANSFERASE, MITOCHONDRIAL"/>
    <property type="match status" value="1"/>
</dbReference>
<dbReference type="EMBL" id="UZAM01015165">
    <property type="protein sequence ID" value="VDP37617.1"/>
    <property type="molecule type" value="Genomic_DNA"/>
</dbReference>
<keyword evidence="13" id="KW-0496">Mitochondrion</keyword>
<dbReference type="InterPro" id="IPR000537">
    <property type="entry name" value="UbiA_prenyltransferase"/>
</dbReference>
<dbReference type="NCBIfam" id="TIGR01474">
    <property type="entry name" value="ubiA_proteo"/>
    <property type="match status" value="1"/>
</dbReference>
<evidence type="ECO:0000256" key="2">
    <source>
        <dbReference type="ARBA" id="ARBA00004141"/>
    </source>
</evidence>
<reference evidence="14 15" key="2">
    <citation type="submission" date="2018-11" db="EMBL/GenBank/DDBJ databases">
        <authorList>
            <consortium name="Pathogen Informatics"/>
        </authorList>
    </citation>
    <scope>NUCLEOTIDE SEQUENCE [LARGE SCALE GENOMIC DNA]</scope>
</reference>